<dbReference type="Proteomes" id="UP000540412">
    <property type="component" value="Unassembled WGS sequence"/>
</dbReference>
<reference evidence="6 7" key="1">
    <citation type="submission" date="2020-08" db="EMBL/GenBank/DDBJ databases">
        <title>Sequencing the genomes of 1000 actinobacteria strains.</title>
        <authorList>
            <person name="Klenk H.-P."/>
        </authorList>
    </citation>
    <scope>NUCLEOTIDE SEQUENCE [LARGE SCALE GENOMIC DNA]</scope>
    <source>
        <strain evidence="6 7">DSM 43582</strain>
    </source>
</reference>
<dbReference type="EMBL" id="JACHIT010000001">
    <property type="protein sequence ID" value="MBB5913767.1"/>
    <property type="molecule type" value="Genomic_DNA"/>
</dbReference>
<dbReference type="Gene3D" id="1.10.357.10">
    <property type="entry name" value="Tetracycline Repressor, domain 2"/>
    <property type="match status" value="1"/>
</dbReference>
<dbReference type="Gene3D" id="1.10.10.60">
    <property type="entry name" value="Homeodomain-like"/>
    <property type="match status" value="1"/>
</dbReference>
<accession>A0A7W9PCT7</accession>
<protein>
    <submittedName>
        <fullName evidence="6">AcrR family transcriptional regulator</fullName>
    </submittedName>
</protein>
<dbReference type="SUPFAM" id="SSF48498">
    <property type="entry name" value="Tetracyclin repressor-like, C-terminal domain"/>
    <property type="match status" value="1"/>
</dbReference>
<dbReference type="InterPro" id="IPR050109">
    <property type="entry name" value="HTH-type_TetR-like_transc_reg"/>
</dbReference>
<evidence type="ECO:0000256" key="2">
    <source>
        <dbReference type="ARBA" id="ARBA00023125"/>
    </source>
</evidence>
<dbReference type="InterPro" id="IPR001647">
    <property type="entry name" value="HTH_TetR"/>
</dbReference>
<gene>
    <name evidence="6" type="ORF">BJY24_002634</name>
</gene>
<dbReference type="InterPro" id="IPR023772">
    <property type="entry name" value="DNA-bd_HTH_TetR-type_CS"/>
</dbReference>
<keyword evidence="2 4" id="KW-0238">DNA-binding</keyword>
<keyword evidence="1" id="KW-0805">Transcription regulation</keyword>
<evidence type="ECO:0000256" key="3">
    <source>
        <dbReference type="ARBA" id="ARBA00023163"/>
    </source>
</evidence>
<keyword evidence="7" id="KW-1185">Reference proteome</keyword>
<dbReference type="AlphaFoldDB" id="A0A7W9PCT7"/>
<evidence type="ECO:0000256" key="4">
    <source>
        <dbReference type="PROSITE-ProRule" id="PRU00335"/>
    </source>
</evidence>
<dbReference type="Pfam" id="PF16859">
    <property type="entry name" value="TetR_C_11"/>
    <property type="match status" value="1"/>
</dbReference>
<evidence type="ECO:0000259" key="5">
    <source>
        <dbReference type="PROSITE" id="PS50977"/>
    </source>
</evidence>
<dbReference type="PRINTS" id="PR00455">
    <property type="entry name" value="HTHTETR"/>
</dbReference>
<keyword evidence="3" id="KW-0804">Transcription</keyword>
<dbReference type="InterPro" id="IPR009057">
    <property type="entry name" value="Homeodomain-like_sf"/>
</dbReference>
<proteinExistence type="predicted"/>
<dbReference type="PANTHER" id="PTHR30055:SF148">
    <property type="entry name" value="TETR-FAMILY TRANSCRIPTIONAL REGULATOR"/>
    <property type="match status" value="1"/>
</dbReference>
<dbReference type="PROSITE" id="PS01081">
    <property type="entry name" value="HTH_TETR_1"/>
    <property type="match status" value="1"/>
</dbReference>
<dbReference type="PANTHER" id="PTHR30055">
    <property type="entry name" value="HTH-TYPE TRANSCRIPTIONAL REGULATOR RUTR"/>
    <property type="match status" value="1"/>
</dbReference>
<feature type="domain" description="HTH tetR-type" evidence="5">
    <location>
        <begin position="7"/>
        <end position="67"/>
    </location>
</feature>
<dbReference type="SUPFAM" id="SSF46689">
    <property type="entry name" value="Homeodomain-like"/>
    <property type="match status" value="1"/>
</dbReference>
<evidence type="ECO:0000256" key="1">
    <source>
        <dbReference type="ARBA" id="ARBA00023015"/>
    </source>
</evidence>
<dbReference type="GO" id="GO:0000976">
    <property type="term" value="F:transcription cis-regulatory region binding"/>
    <property type="evidence" value="ECO:0007669"/>
    <property type="project" value="TreeGrafter"/>
</dbReference>
<name>A0A7W9PCT7_9NOCA</name>
<dbReference type="PROSITE" id="PS50977">
    <property type="entry name" value="HTH_TETR_2"/>
    <property type="match status" value="1"/>
</dbReference>
<evidence type="ECO:0000313" key="6">
    <source>
        <dbReference type="EMBL" id="MBB5913767.1"/>
    </source>
</evidence>
<dbReference type="InterPro" id="IPR011075">
    <property type="entry name" value="TetR_C"/>
</dbReference>
<evidence type="ECO:0000313" key="7">
    <source>
        <dbReference type="Proteomes" id="UP000540412"/>
    </source>
</evidence>
<comment type="caution">
    <text evidence="6">The sequence shown here is derived from an EMBL/GenBank/DDBJ whole genome shotgun (WGS) entry which is preliminary data.</text>
</comment>
<dbReference type="GO" id="GO:0003700">
    <property type="term" value="F:DNA-binding transcription factor activity"/>
    <property type="evidence" value="ECO:0007669"/>
    <property type="project" value="TreeGrafter"/>
</dbReference>
<organism evidence="6 7">
    <name type="scientific">Nocardia transvalensis</name>
    <dbReference type="NCBI Taxonomy" id="37333"/>
    <lineage>
        <taxon>Bacteria</taxon>
        <taxon>Bacillati</taxon>
        <taxon>Actinomycetota</taxon>
        <taxon>Actinomycetes</taxon>
        <taxon>Mycobacteriales</taxon>
        <taxon>Nocardiaceae</taxon>
        <taxon>Nocardia</taxon>
    </lineage>
</organism>
<dbReference type="InterPro" id="IPR036271">
    <property type="entry name" value="Tet_transcr_reg_TetR-rel_C_sf"/>
</dbReference>
<feature type="DNA-binding region" description="H-T-H motif" evidence="4">
    <location>
        <begin position="30"/>
        <end position="49"/>
    </location>
</feature>
<sequence length="208" mass="22378">MVRTRDARIDDAILAAAVDLLGEVGYQRLTMGSVATRAGVHRPAVYRRWPSKRHLVVEAVARDLGLTPTPDTGDLRDDLVSGMSTLVRALSGTALGRALPALVADLASDPELAADFRRRVFEPRRETTAAALRSAMARGEVDSGIDMDFVLDALAAPLYYRVLFGHLPLTDHLAEQSVDTVLAIIGNDLDTPAVERRPGSPAGPTMNE</sequence>
<dbReference type="RefSeq" id="WP_083905049.1">
    <property type="nucleotide sequence ID" value="NZ_JACHIT010000001.1"/>
</dbReference>
<dbReference type="Pfam" id="PF00440">
    <property type="entry name" value="TetR_N"/>
    <property type="match status" value="1"/>
</dbReference>